<dbReference type="GO" id="GO:0005524">
    <property type="term" value="F:ATP binding"/>
    <property type="evidence" value="ECO:0007669"/>
    <property type="project" value="UniProtKB-KW"/>
</dbReference>
<dbReference type="InterPro" id="IPR017932">
    <property type="entry name" value="GATase_2_dom"/>
</dbReference>
<evidence type="ECO:0000256" key="9">
    <source>
        <dbReference type="PIRSR" id="PIRSR001589-2"/>
    </source>
</evidence>
<dbReference type="EC" id="6.3.5.4" evidence="1"/>
<dbReference type="CDD" id="cd00352">
    <property type="entry name" value="Gn_AT_II"/>
    <property type="match status" value="1"/>
</dbReference>
<name>A0A0D2JG36_9BACT</name>
<dbReference type="EMBL" id="AZAC01000009">
    <property type="protein sequence ID" value="KIX14686.1"/>
    <property type="molecule type" value="Genomic_DNA"/>
</dbReference>
<evidence type="ECO:0000256" key="10">
    <source>
        <dbReference type="SAM" id="MobiDB-lite"/>
    </source>
</evidence>
<dbReference type="Pfam" id="PF13537">
    <property type="entry name" value="GATase_7"/>
    <property type="match status" value="1"/>
</dbReference>
<keyword evidence="6" id="KW-0061">Asparagine biosynthesis</keyword>
<reference evidence="12 13" key="1">
    <citation type="submission" date="2013-11" db="EMBL/GenBank/DDBJ databases">
        <title>Metagenomic analysis of a methanogenic consortium involved in long chain n-alkane degradation.</title>
        <authorList>
            <person name="Davidova I.A."/>
            <person name="Callaghan A.V."/>
            <person name="Wawrik B."/>
            <person name="Pruitt S."/>
            <person name="Marks C."/>
            <person name="Duncan K.E."/>
            <person name="Suflita J.M."/>
        </authorList>
    </citation>
    <scope>NUCLEOTIDE SEQUENCE [LARGE SCALE GENOMIC DNA]</scope>
    <source>
        <strain evidence="12 13">SPR</strain>
    </source>
</reference>
<dbReference type="AlphaFoldDB" id="A0A0D2JG36"/>
<comment type="caution">
    <text evidence="12">The sequence shown here is derived from an EMBL/GenBank/DDBJ whole genome shotgun (WGS) entry which is preliminary data.</text>
</comment>
<evidence type="ECO:0000256" key="7">
    <source>
        <dbReference type="ARBA" id="ARBA00029440"/>
    </source>
</evidence>
<dbReference type="Gene3D" id="3.60.20.10">
    <property type="entry name" value="Glutamine Phosphoribosylpyrophosphate, subunit 1, domain 1"/>
    <property type="match status" value="1"/>
</dbReference>
<dbReference type="InterPro" id="IPR006426">
    <property type="entry name" value="Asn_synth_AEB"/>
</dbReference>
<dbReference type="Gene3D" id="3.40.50.620">
    <property type="entry name" value="HUPs"/>
    <property type="match status" value="1"/>
</dbReference>
<evidence type="ECO:0000256" key="8">
    <source>
        <dbReference type="ARBA" id="ARBA00048741"/>
    </source>
</evidence>
<dbReference type="GO" id="GO:0005829">
    <property type="term" value="C:cytosol"/>
    <property type="evidence" value="ECO:0007669"/>
    <property type="project" value="TreeGrafter"/>
</dbReference>
<dbReference type="InParanoid" id="A0A0D2JG36"/>
<protein>
    <recommendedName>
        <fullName evidence="1">asparagine synthase (glutamine-hydrolyzing)</fullName>
        <ecNumber evidence="1">6.3.5.4</ecNumber>
    </recommendedName>
</protein>
<comment type="pathway">
    <text evidence="7">Amino-acid biosynthesis.</text>
</comment>
<dbReference type="InterPro" id="IPR001962">
    <property type="entry name" value="Asn_synthase"/>
</dbReference>
<evidence type="ECO:0000256" key="3">
    <source>
        <dbReference type="ARBA" id="ARBA00022605"/>
    </source>
</evidence>
<feature type="compositionally biased region" description="Basic and acidic residues" evidence="10">
    <location>
        <begin position="1"/>
        <end position="14"/>
    </location>
</feature>
<evidence type="ECO:0000256" key="2">
    <source>
        <dbReference type="ARBA" id="ARBA00022598"/>
    </source>
</evidence>
<dbReference type="InterPro" id="IPR050795">
    <property type="entry name" value="Asn_Synthetase"/>
</dbReference>
<dbReference type="STRING" id="1429043.X474_07360"/>
<evidence type="ECO:0000256" key="4">
    <source>
        <dbReference type="ARBA" id="ARBA00022741"/>
    </source>
</evidence>
<keyword evidence="2" id="KW-0436">Ligase</keyword>
<gene>
    <name evidence="12" type="ORF">X474_07360</name>
</gene>
<keyword evidence="3" id="KW-0028">Amino-acid biosynthesis</keyword>
<dbReference type="PANTHER" id="PTHR11772">
    <property type="entry name" value="ASPARAGINE SYNTHETASE"/>
    <property type="match status" value="1"/>
</dbReference>
<comment type="catalytic activity">
    <reaction evidence="8">
        <text>L-aspartate + L-glutamine + ATP + H2O = L-asparagine + L-glutamate + AMP + diphosphate + H(+)</text>
        <dbReference type="Rhea" id="RHEA:12228"/>
        <dbReference type="ChEBI" id="CHEBI:15377"/>
        <dbReference type="ChEBI" id="CHEBI:15378"/>
        <dbReference type="ChEBI" id="CHEBI:29985"/>
        <dbReference type="ChEBI" id="CHEBI:29991"/>
        <dbReference type="ChEBI" id="CHEBI:30616"/>
        <dbReference type="ChEBI" id="CHEBI:33019"/>
        <dbReference type="ChEBI" id="CHEBI:58048"/>
        <dbReference type="ChEBI" id="CHEBI:58359"/>
        <dbReference type="ChEBI" id="CHEBI:456215"/>
        <dbReference type="EC" id="6.3.5.4"/>
    </reaction>
</comment>
<evidence type="ECO:0000313" key="13">
    <source>
        <dbReference type="Proteomes" id="UP000032233"/>
    </source>
</evidence>
<feature type="region of interest" description="Disordered" evidence="10">
    <location>
        <begin position="1"/>
        <end position="21"/>
    </location>
</feature>
<feature type="domain" description="Glutamine amidotransferase type-2" evidence="11">
    <location>
        <begin position="1"/>
        <end position="190"/>
    </location>
</feature>
<dbReference type="SUPFAM" id="SSF56235">
    <property type="entry name" value="N-terminal nucleophile aminohydrolases (Ntn hydrolases)"/>
    <property type="match status" value="1"/>
</dbReference>
<feature type="binding site" evidence="9">
    <location>
        <position position="98"/>
    </location>
    <ligand>
        <name>L-glutamine</name>
        <dbReference type="ChEBI" id="CHEBI:58359"/>
    </ligand>
</feature>
<evidence type="ECO:0000313" key="12">
    <source>
        <dbReference type="EMBL" id="KIX14686.1"/>
    </source>
</evidence>
<evidence type="ECO:0000256" key="5">
    <source>
        <dbReference type="ARBA" id="ARBA00022840"/>
    </source>
</evidence>
<evidence type="ECO:0000256" key="6">
    <source>
        <dbReference type="ARBA" id="ARBA00022888"/>
    </source>
</evidence>
<dbReference type="InterPro" id="IPR029055">
    <property type="entry name" value="Ntn_hydrolases_N"/>
</dbReference>
<dbReference type="InterPro" id="IPR014729">
    <property type="entry name" value="Rossmann-like_a/b/a_fold"/>
</dbReference>
<dbReference type="PIRSF" id="PIRSF001589">
    <property type="entry name" value="Asn_synthetase_glu-h"/>
    <property type="match status" value="1"/>
</dbReference>
<dbReference type="CDD" id="cd01991">
    <property type="entry name" value="Asn_synthase_B_C"/>
    <property type="match status" value="1"/>
</dbReference>
<dbReference type="PROSITE" id="PS51278">
    <property type="entry name" value="GATASE_TYPE_2"/>
    <property type="match status" value="1"/>
</dbReference>
<keyword evidence="4 9" id="KW-0547">Nucleotide-binding</keyword>
<dbReference type="Proteomes" id="UP000032233">
    <property type="component" value="Unassembled WGS sequence"/>
</dbReference>
<accession>A0A0D2JG36</accession>
<evidence type="ECO:0000259" key="11">
    <source>
        <dbReference type="PROSITE" id="PS51278"/>
    </source>
</evidence>
<evidence type="ECO:0000256" key="1">
    <source>
        <dbReference type="ARBA" id="ARBA00012737"/>
    </source>
</evidence>
<dbReference type="GO" id="GO:0004066">
    <property type="term" value="F:asparagine synthase (glutamine-hydrolyzing) activity"/>
    <property type="evidence" value="ECO:0007669"/>
    <property type="project" value="UniProtKB-EC"/>
</dbReference>
<dbReference type="PANTHER" id="PTHR11772:SF2">
    <property type="entry name" value="ASPARAGINE SYNTHETASE [GLUTAMINE-HYDROLYZING]"/>
    <property type="match status" value="1"/>
</dbReference>
<organism evidence="12 13">
    <name type="scientific">Dethiosulfatarculus sandiegensis</name>
    <dbReference type="NCBI Taxonomy" id="1429043"/>
    <lineage>
        <taxon>Bacteria</taxon>
        <taxon>Pseudomonadati</taxon>
        <taxon>Thermodesulfobacteriota</taxon>
        <taxon>Desulfarculia</taxon>
        <taxon>Desulfarculales</taxon>
        <taxon>Desulfarculaceae</taxon>
        <taxon>Dethiosulfatarculus</taxon>
    </lineage>
</organism>
<keyword evidence="13" id="KW-1185">Reference proteome</keyword>
<dbReference type="SUPFAM" id="SSF52402">
    <property type="entry name" value="Adenine nucleotide alpha hydrolases-like"/>
    <property type="match status" value="1"/>
</dbReference>
<sequence length="532" mass="59761">MFDMLKKMSHRGPDSHGVYLDGQTQRSENIKELTDFVKQKSHIAIGHSRLKIVGQENTTQPYLSCDGKLSLVHNGEIYNYRELATLLYRNHLIKTTSDSEVIVHLLEEAYRGDLLEAVQKIVGLLDGMYALAVTDGRSIVVARDPVGKKPIYYLKNGPVTYFASEKKALWNGSDEPCRLFPGELLHLDQAGCRVEPGYKLEMPQIDIVDFRQAVETYKEVLAKAVRKRLSGLTESNLGVIFSGGIDSVLIAHLLQREGKNIVCYCTGTSESADIQAAEAVAADLGFQLKTSLIDEAKVEALLPEVIQNVEESGLLQVEVAIPMYLAAKLAAEDGIRVMFTGQAADEIFAGYPWYTDVLKEHGYLRLHEKLWEDLNLLYTDTLEREDKLTMAHSIELRAPYLDRDVIITAMRTSPRLKLEGIADRQRKRVHRQAAAELGVPPYLAFRAKDPAQSGSGIHQIIQNLAHRRVGKIANDVVQRNIDRDKGSLYRYGDEDYGKQYARFYLQEIEDKIKKRFIPPFLESGDSPVISAA</sequence>
<dbReference type="GO" id="GO:0006529">
    <property type="term" value="P:asparagine biosynthetic process"/>
    <property type="evidence" value="ECO:0007669"/>
    <property type="project" value="UniProtKB-KW"/>
</dbReference>
<dbReference type="Pfam" id="PF00733">
    <property type="entry name" value="Asn_synthase"/>
    <property type="match status" value="1"/>
</dbReference>
<keyword evidence="5 9" id="KW-0067">ATP-binding</keyword>
<proteinExistence type="predicted"/>